<evidence type="ECO:0000313" key="1">
    <source>
        <dbReference type="EMBL" id="MPM82368.1"/>
    </source>
</evidence>
<proteinExistence type="predicted"/>
<dbReference type="EMBL" id="VSSQ01031469">
    <property type="protein sequence ID" value="MPM82368.1"/>
    <property type="molecule type" value="Genomic_DNA"/>
</dbReference>
<dbReference type="AlphaFoldDB" id="A0A645CZT6"/>
<protein>
    <submittedName>
        <fullName evidence="1">Uncharacterized protein</fullName>
    </submittedName>
</protein>
<name>A0A645CZT6_9ZZZZ</name>
<sequence>MDGAIDMDDDVAFVIYVSFAGDLADTEIRNPRVFVNMCVDQFLAGFVCVIRRALE</sequence>
<organism evidence="1">
    <name type="scientific">bioreactor metagenome</name>
    <dbReference type="NCBI Taxonomy" id="1076179"/>
    <lineage>
        <taxon>unclassified sequences</taxon>
        <taxon>metagenomes</taxon>
        <taxon>ecological metagenomes</taxon>
    </lineage>
</organism>
<comment type="caution">
    <text evidence="1">The sequence shown here is derived from an EMBL/GenBank/DDBJ whole genome shotgun (WGS) entry which is preliminary data.</text>
</comment>
<accession>A0A645CZT6</accession>
<reference evidence="1" key="1">
    <citation type="submission" date="2019-08" db="EMBL/GenBank/DDBJ databases">
        <authorList>
            <person name="Kucharzyk K."/>
            <person name="Murdoch R.W."/>
            <person name="Higgins S."/>
            <person name="Loffler F."/>
        </authorList>
    </citation>
    <scope>NUCLEOTIDE SEQUENCE</scope>
</reference>
<gene>
    <name evidence="1" type="ORF">SDC9_129429</name>
</gene>